<dbReference type="AlphaFoldDB" id="A0A198UMK9"/>
<gene>
    <name evidence="1" type="ORF">AO384_0627</name>
</gene>
<proteinExistence type="predicted"/>
<reference evidence="1 2" key="1">
    <citation type="journal article" date="2016" name="Genome Biol. Evol.">
        <title>Comparative Genomic Analyses of the Moraxella catarrhalis Serosensitive and Seroresistant Lineages Demonstrate Their Independent Evolution.</title>
        <authorList>
            <person name="Earl J.P."/>
            <person name="de Vries S.P."/>
            <person name="Ahmed A."/>
            <person name="Powell E."/>
            <person name="Schultz M.P."/>
            <person name="Hermans P.W."/>
            <person name="Hill D.J."/>
            <person name="Zhou Z."/>
            <person name="Constantinidou C.I."/>
            <person name="Hu F.Z."/>
            <person name="Bootsma H.J."/>
            <person name="Ehrlich G.D."/>
        </authorList>
    </citation>
    <scope>NUCLEOTIDE SEQUENCE [LARGE SCALE GENOMIC DNA]</scope>
    <source>
        <strain evidence="1 2">Z7542</strain>
    </source>
</reference>
<dbReference type="InterPro" id="IPR015060">
    <property type="entry name" value="Aca2_YdiL-like"/>
</dbReference>
<dbReference type="Gene3D" id="1.10.3100.10">
    <property type="entry name" value="Putative cytoplasmic protein"/>
    <property type="match status" value="1"/>
</dbReference>
<organism evidence="1 2">
    <name type="scientific">Moraxella catarrhalis</name>
    <name type="common">Branhamella catarrhalis</name>
    <dbReference type="NCBI Taxonomy" id="480"/>
    <lineage>
        <taxon>Bacteria</taxon>
        <taxon>Pseudomonadati</taxon>
        <taxon>Pseudomonadota</taxon>
        <taxon>Gammaproteobacteria</taxon>
        <taxon>Moraxellales</taxon>
        <taxon>Moraxellaceae</taxon>
        <taxon>Moraxella</taxon>
    </lineage>
</organism>
<keyword evidence="2" id="KW-1185">Reference proteome</keyword>
<evidence type="ECO:0000313" key="1">
    <source>
        <dbReference type="EMBL" id="OAU97591.1"/>
    </source>
</evidence>
<sequence length="164" mass="18896">MNNLKLKAQRQSLGLTVAEACELVKNKDGKPLSKRFWQYLEQGERTITDDLDIAIFTHASHYTLLLDKLTADIDQFNQDNPKPITDDADEYFDKLKSVKKLVLPFWHSFEQFVTDTGNQSQAYWKIWQAVVGHLVLIGKLNYLDDDAKVPANFSCNNWLRGKYG</sequence>
<dbReference type="InterPro" id="IPR010982">
    <property type="entry name" value="Lambda_DNA-bd_dom_sf"/>
</dbReference>
<dbReference type="PATRIC" id="fig|480.237.peg.283"/>
<protein>
    <submittedName>
        <fullName evidence="1">Uncharacterized protein</fullName>
    </submittedName>
</protein>
<dbReference type="SUPFAM" id="SSF47413">
    <property type="entry name" value="lambda repressor-like DNA-binding domains"/>
    <property type="match status" value="1"/>
</dbReference>
<comment type="caution">
    <text evidence="1">The sequence shown here is derived from an EMBL/GenBank/DDBJ whole genome shotgun (WGS) entry which is preliminary data.</text>
</comment>
<evidence type="ECO:0000313" key="2">
    <source>
        <dbReference type="Proteomes" id="UP000078228"/>
    </source>
</evidence>
<dbReference type="GO" id="GO:0003677">
    <property type="term" value="F:DNA binding"/>
    <property type="evidence" value="ECO:0007669"/>
    <property type="project" value="InterPro"/>
</dbReference>
<name>A0A198UMK9_MORCA</name>
<dbReference type="Pfam" id="PF08965">
    <property type="entry name" value="Aca2_YdiL"/>
    <property type="match status" value="1"/>
</dbReference>
<dbReference type="InterPro" id="IPR027910">
    <property type="entry name" value="YdiL_sf"/>
</dbReference>
<dbReference type="EMBL" id="LXHC01000006">
    <property type="protein sequence ID" value="OAU97591.1"/>
    <property type="molecule type" value="Genomic_DNA"/>
</dbReference>
<dbReference type="Proteomes" id="UP000078228">
    <property type="component" value="Unassembled WGS sequence"/>
</dbReference>
<accession>A0A198UMK9</accession>
<dbReference type="RefSeq" id="WP_064610870.1">
    <property type="nucleotide sequence ID" value="NZ_LXHB01000061.1"/>
</dbReference>